<proteinExistence type="predicted"/>
<accession>A0ABY8NJ21</accession>
<dbReference type="EMBL" id="CP118605">
    <property type="protein sequence ID" value="WGL18339.1"/>
    <property type="molecule type" value="Genomic_DNA"/>
</dbReference>
<evidence type="ECO:0000313" key="3">
    <source>
        <dbReference type="Proteomes" id="UP001236500"/>
    </source>
</evidence>
<organism evidence="2 3">
    <name type="scientific">Microbulbifer bruguierae</name>
    <dbReference type="NCBI Taxonomy" id="3029061"/>
    <lineage>
        <taxon>Bacteria</taxon>
        <taxon>Pseudomonadati</taxon>
        <taxon>Pseudomonadota</taxon>
        <taxon>Gammaproteobacteria</taxon>
        <taxon>Cellvibrionales</taxon>
        <taxon>Microbulbiferaceae</taxon>
        <taxon>Microbulbifer</taxon>
    </lineage>
</organism>
<sequence>MPVRPVPPGVDRFRQCLISSLCLCICLWLCGCNFSSDSGNRALGSGSGSGGGSGSSSSSGSASPGAPGGVEKTGKFIAGGIQGLHYETPSFSGLTNRNGRFRYREGETVTFSLGGILLGSASGAPKLNPFDLVGSSPLRDELALRAALEDHQRVDALDLVANMMLLFLTLDRDQNPENGIDLTDWNRDLADYRLDFAFDLYGFPARRGLDSLSAIKTAFAIQYQLPLSEPLLYLYDALGVEVPVHVPVRETRDIEDNGSIEQEVLLVYNDFGLPAELRLFFLPDTAQSWRERLTFDYDDRARLVFSLRESDIDENGVVNFFYRSERLFNGQGFLVEIVEEDGVLVVNERRIYRFDYDDGSNRVLFTFEQDDDVDGIVDAIFRSERFFSDDGLLELQQDESDLNADGRVEIRRSFSFRYTSAGLLLEQIDTEDNGDTTPADGVVDKRTEIDFRHDSRERLIRETQRIDDNGDGVVDRENTYRFTYLSNDLLREQVWEFDVDADGTPDVRRRFEYRYNSHENLLRREMQLDTDADGRPEAREVVEYRYTSNQQLRETEITTYNSSDEVQGVLTFTRTYGRDGELRDWYREGEGATGIVNTPIRLRWQYADMKDGLRYLIEHFRFRQPAYPQEGVSDLNQPCLEYRFAAENTVCAAEFWDTQIWFENPRYWGLPW</sequence>
<feature type="compositionally biased region" description="Low complexity" evidence="1">
    <location>
        <begin position="55"/>
        <end position="65"/>
    </location>
</feature>
<evidence type="ECO:0000313" key="2">
    <source>
        <dbReference type="EMBL" id="WGL18339.1"/>
    </source>
</evidence>
<keyword evidence="3" id="KW-1185">Reference proteome</keyword>
<protein>
    <recommendedName>
        <fullName evidence="4">YD repeat-containing protein</fullName>
    </recommendedName>
</protein>
<feature type="region of interest" description="Disordered" evidence="1">
    <location>
        <begin position="44"/>
        <end position="69"/>
    </location>
</feature>
<name>A0ABY8NJ21_9GAMM</name>
<feature type="compositionally biased region" description="Gly residues" evidence="1">
    <location>
        <begin position="45"/>
        <end position="54"/>
    </location>
</feature>
<evidence type="ECO:0008006" key="4">
    <source>
        <dbReference type="Google" id="ProtNLM"/>
    </source>
</evidence>
<reference evidence="2 3" key="1">
    <citation type="submission" date="2023-02" db="EMBL/GenBank/DDBJ databases">
        <title>Description and genomic characterization of Microbulbifer bruguierae sp. nov., isolated from the sediment of mangrove plant Bruguiera sexangula.</title>
        <authorList>
            <person name="Long M."/>
        </authorList>
    </citation>
    <scope>NUCLEOTIDE SEQUENCE [LARGE SCALE GENOMIC DNA]</scope>
    <source>
        <strain evidence="2 3">H12</strain>
    </source>
</reference>
<dbReference type="PROSITE" id="PS51257">
    <property type="entry name" value="PROKAR_LIPOPROTEIN"/>
    <property type="match status" value="1"/>
</dbReference>
<dbReference type="Proteomes" id="UP001236500">
    <property type="component" value="Chromosome"/>
</dbReference>
<evidence type="ECO:0000256" key="1">
    <source>
        <dbReference type="SAM" id="MobiDB-lite"/>
    </source>
</evidence>
<gene>
    <name evidence="2" type="ORF">PVT68_08595</name>
</gene>
<dbReference type="RefSeq" id="WP_280322321.1">
    <property type="nucleotide sequence ID" value="NZ_CP118605.1"/>
</dbReference>